<dbReference type="PANTHER" id="PTHR32089">
    <property type="entry name" value="METHYL-ACCEPTING CHEMOTAXIS PROTEIN MCPB"/>
    <property type="match status" value="1"/>
</dbReference>
<feature type="domain" description="Methyl-accepting transducer" evidence="4">
    <location>
        <begin position="217"/>
        <end position="383"/>
    </location>
</feature>
<dbReference type="PANTHER" id="PTHR32089:SF112">
    <property type="entry name" value="LYSOZYME-LIKE PROTEIN-RELATED"/>
    <property type="match status" value="1"/>
</dbReference>
<feature type="compositionally biased region" description="Low complexity" evidence="3">
    <location>
        <begin position="347"/>
        <end position="362"/>
    </location>
</feature>
<dbReference type="SUPFAM" id="SSF58104">
    <property type="entry name" value="Methyl-accepting chemotaxis protein (MCP) signaling domain"/>
    <property type="match status" value="1"/>
</dbReference>
<gene>
    <name evidence="5" type="ORF">HLQ16_11860</name>
</gene>
<dbReference type="PROSITE" id="PS50111">
    <property type="entry name" value="CHEMOTAXIS_TRANSDUC_2"/>
    <property type="match status" value="1"/>
</dbReference>
<dbReference type="AlphaFoldDB" id="A0A7Y3SWG8"/>
<feature type="region of interest" description="Disordered" evidence="3">
    <location>
        <begin position="341"/>
        <end position="362"/>
    </location>
</feature>
<proteinExistence type="predicted"/>
<evidence type="ECO:0000313" key="6">
    <source>
        <dbReference type="Proteomes" id="UP000531659"/>
    </source>
</evidence>
<reference evidence="5 6" key="1">
    <citation type="submission" date="2020-05" db="EMBL/GenBank/DDBJ databases">
        <title>Complete genome of Clostridium estertheticum subspecies estertheticum, isolated from Vacuum packed lamb meat from New Zealand imported to Switzerland.</title>
        <authorList>
            <person name="Wambui J."/>
            <person name="Stevens M.J.A."/>
            <person name="Stephan R."/>
        </authorList>
    </citation>
    <scope>NUCLEOTIDE SEQUENCE [LARGE SCALE GENOMIC DNA]</scope>
    <source>
        <strain evidence="5 6">CEST001</strain>
    </source>
</reference>
<name>A0A7Y3SWG8_9CLOT</name>
<evidence type="ECO:0000256" key="2">
    <source>
        <dbReference type="PROSITE-ProRule" id="PRU00284"/>
    </source>
</evidence>
<comment type="caution">
    <text evidence="5">The sequence shown here is derived from an EMBL/GenBank/DDBJ whole genome shotgun (WGS) entry which is preliminary data.</text>
</comment>
<accession>A0A7Y3SWG8</accession>
<protein>
    <submittedName>
        <fullName evidence="5">Methyl-accepting chemotaxis protein</fullName>
    </submittedName>
</protein>
<dbReference type="Pfam" id="PF00015">
    <property type="entry name" value="MCPsignal"/>
    <property type="match status" value="1"/>
</dbReference>
<keyword evidence="1 2" id="KW-0807">Transducer</keyword>
<sequence length="383" mass="41615">MISINGLDYLKTIAELQANIIPGGVLFAIIEKDIVTWRKSSEIFDLDFFNVGEVIKSESIANKAMNDKKTITANIPRSIYGTRLKTVATPLMNDTGEVVGVFSMIFPRLHPVASAFSDFAPIVAEMFPEGSTMIITDLQKIVSKQSSKKFDIASLQVDNILLEESLSLKTIKSKKAIINELDASVYGIPTLGSSYPMFDEDNSDEVVGCFAIITPKENASNLRNMSENLENGLTGMASAIEELAASAANIHTNEIELHNEIKDIIILSEEINEVSSFIKEIADETKMLGLNAAIEAARAGDAGRGFGVVAQEIRKLSEQSKSTVPKIKKLTDSIKLKVNEASERSESSLASSQEQAAASEEITASVEELTSMSEELNKIAQDI</sequence>
<dbReference type="GO" id="GO:0016020">
    <property type="term" value="C:membrane"/>
    <property type="evidence" value="ECO:0007669"/>
    <property type="project" value="InterPro"/>
</dbReference>
<evidence type="ECO:0000256" key="3">
    <source>
        <dbReference type="SAM" id="MobiDB-lite"/>
    </source>
</evidence>
<evidence type="ECO:0000313" key="5">
    <source>
        <dbReference type="EMBL" id="NNU76629.1"/>
    </source>
</evidence>
<dbReference type="InterPro" id="IPR004089">
    <property type="entry name" value="MCPsignal_dom"/>
</dbReference>
<dbReference type="SMART" id="SM00283">
    <property type="entry name" value="MA"/>
    <property type="match status" value="1"/>
</dbReference>
<dbReference type="Gene3D" id="1.10.287.950">
    <property type="entry name" value="Methyl-accepting chemotaxis protein"/>
    <property type="match status" value="1"/>
</dbReference>
<organism evidence="5 6">
    <name type="scientific">Clostridium estertheticum</name>
    <dbReference type="NCBI Taxonomy" id="238834"/>
    <lineage>
        <taxon>Bacteria</taxon>
        <taxon>Bacillati</taxon>
        <taxon>Bacillota</taxon>
        <taxon>Clostridia</taxon>
        <taxon>Eubacteriales</taxon>
        <taxon>Clostridiaceae</taxon>
        <taxon>Clostridium</taxon>
    </lineage>
</organism>
<dbReference type="GO" id="GO:0007165">
    <property type="term" value="P:signal transduction"/>
    <property type="evidence" value="ECO:0007669"/>
    <property type="project" value="UniProtKB-KW"/>
</dbReference>
<dbReference type="Proteomes" id="UP000531659">
    <property type="component" value="Unassembled WGS sequence"/>
</dbReference>
<dbReference type="RefSeq" id="WP_171297329.1">
    <property type="nucleotide sequence ID" value="NZ_CP087098.1"/>
</dbReference>
<evidence type="ECO:0000256" key="1">
    <source>
        <dbReference type="ARBA" id="ARBA00023224"/>
    </source>
</evidence>
<evidence type="ECO:0000259" key="4">
    <source>
        <dbReference type="PROSITE" id="PS50111"/>
    </source>
</evidence>
<dbReference type="EMBL" id="JABEYB010000008">
    <property type="protein sequence ID" value="NNU76629.1"/>
    <property type="molecule type" value="Genomic_DNA"/>
</dbReference>